<proteinExistence type="predicted"/>
<evidence type="ECO:0000259" key="4">
    <source>
        <dbReference type="PROSITE" id="PS51077"/>
    </source>
</evidence>
<dbReference type="PROSITE" id="PS51077">
    <property type="entry name" value="HTH_ICLR"/>
    <property type="match status" value="1"/>
</dbReference>
<dbReference type="KEGG" id="cgl:Cgl2391"/>
<accession>Q8NN22</accession>
<dbReference type="InterPro" id="IPR036388">
    <property type="entry name" value="WH-like_DNA-bd_sf"/>
</dbReference>
<dbReference type="STRING" id="196627.cg2624"/>
<dbReference type="SUPFAM" id="SSF55781">
    <property type="entry name" value="GAF domain-like"/>
    <property type="match status" value="1"/>
</dbReference>
<evidence type="ECO:0000256" key="2">
    <source>
        <dbReference type="ARBA" id="ARBA00023125"/>
    </source>
</evidence>
<protein>
    <submittedName>
        <fullName evidence="6">Transcriptional regulator</fullName>
    </submittedName>
</protein>
<sequence length="264" mass="28658">MRTKRGVDGMVEQSPDFVQSFARGLSVIRSFSADNPSQTLSEVASQTGLSRATARRFLHTLTDLGYAVNNDSRFQLTPRVLELGASYLSALSLPAIAQPRLEVLSRQVGESSSMSVLDGTDIIYVCRVPVRRIMTVNITIGTRFPAYATSMGRIMLANLPEEELDEMLAAAPPEQLTTRSLTSIASIREEIIATRERGWSLVDQELEPGLRSLAAPITNAQGEVVASINVSTQSASHSVEDIRKLVLPQLLETAQAISTDLSAL</sequence>
<dbReference type="InterPro" id="IPR036390">
    <property type="entry name" value="WH_DNA-bd_sf"/>
</dbReference>
<dbReference type="SUPFAM" id="SSF46785">
    <property type="entry name" value="Winged helix' DNA-binding domain"/>
    <property type="match status" value="1"/>
</dbReference>
<dbReference type="PATRIC" id="fig|196627.13.peg.2326"/>
<dbReference type="PROSITE" id="PS51078">
    <property type="entry name" value="ICLR_ED"/>
    <property type="match status" value="1"/>
</dbReference>
<evidence type="ECO:0000313" key="6">
    <source>
        <dbReference type="EMBL" id="BAB99784.1"/>
    </source>
</evidence>
<keyword evidence="7" id="KW-1185">Reference proteome</keyword>
<feature type="domain" description="HTH iclR-type" evidence="4">
    <location>
        <begin position="18"/>
        <end position="78"/>
    </location>
</feature>
<dbReference type="GO" id="GO:0046278">
    <property type="term" value="P:3,4-dihydroxybenzoate metabolic process"/>
    <property type="evidence" value="ECO:0007669"/>
    <property type="project" value="InterPro"/>
</dbReference>
<evidence type="ECO:0000256" key="1">
    <source>
        <dbReference type="ARBA" id="ARBA00023015"/>
    </source>
</evidence>
<evidence type="ECO:0000313" key="7">
    <source>
        <dbReference type="Proteomes" id="UP000000582"/>
    </source>
</evidence>
<gene>
    <name evidence="6" type="ordered locus">Cgl2391</name>
</gene>
<dbReference type="GO" id="GO:0003700">
    <property type="term" value="F:DNA-binding transcription factor activity"/>
    <property type="evidence" value="ECO:0007669"/>
    <property type="project" value="TreeGrafter"/>
</dbReference>
<name>Q8NN22_CORGL</name>
<dbReference type="InterPro" id="IPR005471">
    <property type="entry name" value="Tscrpt_reg_IclR_N"/>
</dbReference>
<dbReference type="BioCyc" id="CORYNE:G18NG-11988-MONOMER"/>
<dbReference type="eggNOG" id="COG1414">
    <property type="taxonomic scope" value="Bacteria"/>
</dbReference>
<reference evidence="7" key="1">
    <citation type="journal article" date="2003" name="Appl. Microbiol. Biotechnol.">
        <title>The Corynebacterium glutamicum genome: features and impacts on biotechnological processes.</title>
        <authorList>
            <person name="Ikeda M."/>
            <person name="Nakagawa S."/>
        </authorList>
    </citation>
    <scope>NUCLEOTIDE SEQUENCE [LARGE SCALE GENOMIC DNA]</scope>
    <source>
        <strain evidence="7">ATCC 13032 / DSM 20300 / BCRC 11384 / JCM 1318 / LMG 3730 / NCIMB 10025</strain>
    </source>
</reference>
<dbReference type="PANTHER" id="PTHR30136">
    <property type="entry name" value="HELIX-TURN-HELIX TRANSCRIPTIONAL REGULATOR, ICLR FAMILY"/>
    <property type="match status" value="1"/>
</dbReference>
<evidence type="ECO:0000259" key="5">
    <source>
        <dbReference type="PROSITE" id="PS51078"/>
    </source>
</evidence>
<dbReference type="Gene3D" id="3.30.450.40">
    <property type="match status" value="1"/>
</dbReference>
<keyword evidence="2" id="KW-0238">DNA-binding</keyword>
<dbReference type="GO" id="GO:0045892">
    <property type="term" value="P:negative regulation of DNA-templated transcription"/>
    <property type="evidence" value="ECO:0007669"/>
    <property type="project" value="TreeGrafter"/>
</dbReference>
<dbReference type="PANTHER" id="PTHR30136:SF34">
    <property type="entry name" value="TRANSCRIPTIONAL REGULATOR"/>
    <property type="match status" value="1"/>
</dbReference>
<dbReference type="Pfam" id="PF01614">
    <property type="entry name" value="IclR_C"/>
    <property type="match status" value="1"/>
</dbReference>
<keyword evidence="3" id="KW-0804">Transcription</keyword>
<evidence type="ECO:0000256" key="3">
    <source>
        <dbReference type="ARBA" id="ARBA00023163"/>
    </source>
</evidence>
<dbReference type="InterPro" id="IPR050707">
    <property type="entry name" value="HTH_MetabolicPath_Reg"/>
</dbReference>
<keyword evidence="1" id="KW-0805">Transcription regulation</keyword>
<dbReference type="InterPro" id="IPR029016">
    <property type="entry name" value="GAF-like_dom_sf"/>
</dbReference>
<dbReference type="InterPro" id="IPR014757">
    <property type="entry name" value="Tscrpt_reg_IclR_C"/>
</dbReference>
<dbReference type="GO" id="GO:0003677">
    <property type="term" value="F:DNA binding"/>
    <property type="evidence" value="ECO:0007669"/>
    <property type="project" value="UniProtKB-KW"/>
</dbReference>
<dbReference type="Proteomes" id="UP000000582">
    <property type="component" value="Chromosome"/>
</dbReference>
<dbReference type="Gene3D" id="1.10.10.10">
    <property type="entry name" value="Winged helix-like DNA-binding domain superfamily/Winged helix DNA-binding domain"/>
    <property type="match status" value="1"/>
</dbReference>
<dbReference type="OrthoDB" id="60629at2"/>
<dbReference type="NCBIfam" id="TIGR02431">
    <property type="entry name" value="pcaR_pcaU"/>
    <property type="match status" value="1"/>
</dbReference>
<feature type="domain" description="IclR-ED" evidence="5">
    <location>
        <begin position="79"/>
        <end position="263"/>
    </location>
</feature>
<dbReference type="AlphaFoldDB" id="Q8NN22"/>
<dbReference type="GO" id="GO:0045893">
    <property type="term" value="P:positive regulation of DNA-templated transcription"/>
    <property type="evidence" value="ECO:0007669"/>
    <property type="project" value="InterPro"/>
</dbReference>
<dbReference type="InterPro" id="IPR012794">
    <property type="entry name" value="PcaR_PcaU"/>
</dbReference>
<organism evidence="6 7">
    <name type="scientific">Corynebacterium glutamicum (strain ATCC 13032 / DSM 20300 / JCM 1318 / BCRC 11384 / CCUG 27702 / LMG 3730 / NBRC 12168 / NCIMB 10025 / NRRL B-2784 / 534)</name>
    <dbReference type="NCBI Taxonomy" id="196627"/>
    <lineage>
        <taxon>Bacteria</taxon>
        <taxon>Bacillati</taxon>
        <taxon>Actinomycetota</taxon>
        <taxon>Actinomycetes</taxon>
        <taxon>Mycobacteriales</taxon>
        <taxon>Corynebacteriaceae</taxon>
        <taxon>Corynebacterium</taxon>
    </lineage>
</organism>
<dbReference type="HOGENOM" id="CLU_062618_0_1_11"/>
<dbReference type="EMBL" id="BA000036">
    <property type="protein sequence ID" value="BAB99784.1"/>
    <property type="molecule type" value="Genomic_DNA"/>
</dbReference>
<dbReference type="SMART" id="SM00346">
    <property type="entry name" value="HTH_ICLR"/>
    <property type="match status" value="1"/>
</dbReference>
<dbReference type="Pfam" id="PF09339">
    <property type="entry name" value="HTH_IclR"/>
    <property type="match status" value="1"/>
</dbReference>